<dbReference type="Proteomes" id="UP001281731">
    <property type="component" value="Unassembled WGS sequence"/>
</dbReference>
<dbReference type="RefSeq" id="WP_320754911.1">
    <property type="nucleotide sequence ID" value="NZ_JAWNGA010000002.1"/>
</dbReference>
<dbReference type="EMBL" id="JAWNGC010000003">
    <property type="protein sequence ID" value="MDY5154756.1"/>
    <property type="molecule type" value="Genomic_DNA"/>
</dbReference>
<dbReference type="Proteomes" id="UP001275049">
    <property type="component" value="Unassembled WGS sequence"/>
</dbReference>
<evidence type="ECO:0008006" key="5">
    <source>
        <dbReference type="Google" id="ProtNLM"/>
    </source>
</evidence>
<reference evidence="2 3" key="1">
    <citation type="submission" date="2023-10" db="EMBL/GenBank/DDBJ databases">
        <title>Whole Genome based description of the genera Actinobaculum and Actinotignum reveals a complex phylogenetic relationship within the species included in the genus Actinotignum.</title>
        <authorList>
            <person name="Jensen C.S."/>
            <person name="Dargis R."/>
            <person name="Kemp M."/>
            <person name="Christensen J.J."/>
        </authorList>
    </citation>
    <scope>NUCLEOTIDE SEQUENCE</scope>
    <source>
        <strain evidence="2">SLA_B511</strain>
        <strain evidence="1 3">SLA_B974</strain>
    </source>
</reference>
<keyword evidence="3" id="KW-1185">Reference proteome</keyword>
<organism evidence="2 4">
    <name type="scientific">Actinotignum urinale</name>
    <dbReference type="NCBI Taxonomy" id="190146"/>
    <lineage>
        <taxon>Bacteria</taxon>
        <taxon>Bacillati</taxon>
        <taxon>Actinomycetota</taxon>
        <taxon>Actinomycetes</taxon>
        <taxon>Actinomycetales</taxon>
        <taxon>Actinomycetaceae</taxon>
        <taxon>Actinotignum</taxon>
    </lineage>
</organism>
<accession>A0AAW9HM97</accession>
<gene>
    <name evidence="2" type="ORF">R6G80_03330</name>
    <name evidence="1" type="ORF">R6G86_01840</name>
</gene>
<protein>
    <recommendedName>
        <fullName evidence="5">Enolase C-terminal domain-containing protein</fullName>
    </recommendedName>
</protein>
<evidence type="ECO:0000313" key="3">
    <source>
        <dbReference type="Proteomes" id="UP001275049"/>
    </source>
</evidence>
<proteinExistence type="predicted"/>
<dbReference type="Gene3D" id="3.20.20.120">
    <property type="entry name" value="Enolase-like C-terminal domain"/>
    <property type="match status" value="1"/>
</dbReference>
<evidence type="ECO:0000313" key="2">
    <source>
        <dbReference type="EMBL" id="MDY5154756.1"/>
    </source>
</evidence>
<comment type="caution">
    <text evidence="2">The sequence shown here is derived from an EMBL/GenBank/DDBJ whole genome shotgun (WGS) entry which is preliminary data.</text>
</comment>
<dbReference type="AlphaFoldDB" id="A0AAW9HM97"/>
<evidence type="ECO:0000313" key="4">
    <source>
        <dbReference type="Proteomes" id="UP001281731"/>
    </source>
</evidence>
<name>A0AAW9HM97_9ACTO</name>
<evidence type="ECO:0000313" key="1">
    <source>
        <dbReference type="EMBL" id="MDY5132488.1"/>
    </source>
</evidence>
<dbReference type="EMBL" id="JAWNGA010000002">
    <property type="protein sequence ID" value="MDY5132488.1"/>
    <property type="molecule type" value="Genomic_DNA"/>
</dbReference>
<sequence length="57" mass="6378">MDYLELAVPLNMYETGVVNPTELTDQGMVEPNDKPGWGVEIDWETLSNSVTIHVTVE</sequence>
<dbReference type="InterPro" id="IPR036849">
    <property type="entry name" value="Enolase-like_C_sf"/>
</dbReference>
<dbReference type="SUPFAM" id="SSF51604">
    <property type="entry name" value="Enolase C-terminal domain-like"/>
    <property type="match status" value="1"/>
</dbReference>